<protein>
    <submittedName>
        <fullName evidence="3">1-aminocyclopropane-1-carboxylate synthase-like protein 1</fullName>
    </submittedName>
</protein>
<dbReference type="GO" id="GO:0008483">
    <property type="term" value="F:transaminase activity"/>
    <property type="evidence" value="ECO:0007669"/>
    <property type="project" value="TreeGrafter"/>
</dbReference>
<dbReference type="Gene3D" id="3.40.640.10">
    <property type="entry name" value="Type I PLP-dependent aspartate aminotransferase-like (Major domain)"/>
    <property type="match status" value="1"/>
</dbReference>
<dbReference type="InterPro" id="IPR015421">
    <property type="entry name" value="PyrdxlP-dep_Trfase_major"/>
</dbReference>
<dbReference type="InterPro" id="IPR050478">
    <property type="entry name" value="Ethylene_sulfur-biosynth"/>
</dbReference>
<dbReference type="SUPFAM" id="SSF53383">
    <property type="entry name" value="PLP-dependent transferases"/>
    <property type="match status" value="1"/>
</dbReference>
<sequence length="443" mass="50167">MKELVINALNDLKITSISKRGAKTGSGDDFMVKYMLQAAQNEYHPDTNPKGIVNLGTAVNCLMEEELQERLNRDDVFKFQPEKNQHYFIFGGLEVTRRALSEFFGRHLSNGKLLPINELVIMNGVSSCLDSLAFGLVDEGEVIITPTPVYGRIFTDLQDRAYADVQPLHLLPKEYSGTERDFELRPKDLEKRIQELTAEGKRVKAFILLNPQNPLGDICSKEQIMGLLTVCAKHKIHAIVDEIYALSMMDKSQFTSVLSIEHLPDPNRTHFLWGMSKDFGLAGFRFGVIHTRNEELLRYLAVVSMYQATPSIIQEAVATLLNDEAWCDNFFLPTSQRRLTLSYERTVHQLTAAGMTVHQSKAGFYVWINITPFMNQQTITEELEVFEELMAAGVYTIPGSTLHCKVPGWVRIIFTVSENNLDVGLKRFISVLQSRKTKNLKVA</sequence>
<dbReference type="InterPro" id="IPR015424">
    <property type="entry name" value="PyrdxlP-dep_Trfase"/>
</dbReference>
<feature type="domain" description="Aminotransferase class I/classII large" evidence="2">
    <location>
        <begin position="73"/>
        <end position="427"/>
    </location>
</feature>
<dbReference type="PANTHER" id="PTHR43795:SF39">
    <property type="entry name" value="AMINOTRANSFERASE CLASS I_CLASSII DOMAIN-CONTAINING PROTEIN"/>
    <property type="match status" value="1"/>
</dbReference>
<accession>A0A2P2I1Q6</accession>
<dbReference type="GO" id="GO:0030170">
    <property type="term" value="F:pyridoxal phosphate binding"/>
    <property type="evidence" value="ECO:0007669"/>
    <property type="project" value="InterPro"/>
</dbReference>
<dbReference type="GO" id="GO:0006520">
    <property type="term" value="P:amino acid metabolic process"/>
    <property type="evidence" value="ECO:0007669"/>
    <property type="project" value="TreeGrafter"/>
</dbReference>
<proteinExistence type="evidence at transcript level"/>
<dbReference type="AlphaFoldDB" id="A0A2P2I1Q6"/>
<dbReference type="PANTHER" id="PTHR43795">
    <property type="entry name" value="BIFUNCTIONAL ASPARTATE AMINOTRANSFERASE AND GLUTAMATE/ASPARTATE-PREPHENATE AMINOTRANSFERASE-RELATED"/>
    <property type="match status" value="1"/>
</dbReference>
<reference evidence="3" key="1">
    <citation type="journal article" date="2018" name="Biosci. Biotechnol. Biochem.">
        <title>Polysaccharide hydrolase of the hadal zone amphipods Hirondellea gigas.</title>
        <authorList>
            <person name="Kobayashi H."/>
            <person name="Nagahama T."/>
            <person name="Arai W."/>
            <person name="Sasagawa Y."/>
            <person name="Umeda M."/>
            <person name="Hayashi T."/>
            <person name="Nikaido I."/>
            <person name="Watanabe H."/>
            <person name="Oguri K."/>
            <person name="Kitazato H."/>
            <person name="Fujioka K."/>
            <person name="Kido Y."/>
            <person name="Takami H."/>
        </authorList>
    </citation>
    <scope>NUCLEOTIDE SEQUENCE</scope>
    <source>
        <tissue evidence="3">Whole body</tissue>
    </source>
</reference>
<dbReference type="Gene3D" id="3.90.1150.10">
    <property type="entry name" value="Aspartate Aminotransferase, domain 1"/>
    <property type="match status" value="1"/>
</dbReference>
<organism evidence="3">
    <name type="scientific">Hirondellea gigas</name>
    <dbReference type="NCBI Taxonomy" id="1518452"/>
    <lineage>
        <taxon>Eukaryota</taxon>
        <taxon>Metazoa</taxon>
        <taxon>Ecdysozoa</taxon>
        <taxon>Arthropoda</taxon>
        <taxon>Crustacea</taxon>
        <taxon>Multicrustacea</taxon>
        <taxon>Malacostraca</taxon>
        <taxon>Eumalacostraca</taxon>
        <taxon>Peracarida</taxon>
        <taxon>Amphipoda</taxon>
        <taxon>Amphilochidea</taxon>
        <taxon>Lysianassida</taxon>
        <taxon>Lysianassidira</taxon>
        <taxon>Lysianassoidea</taxon>
        <taxon>Lysianassidae</taxon>
        <taxon>Hirondellea</taxon>
    </lineage>
</organism>
<dbReference type="Pfam" id="PF00155">
    <property type="entry name" value="Aminotran_1_2"/>
    <property type="match status" value="1"/>
</dbReference>
<evidence type="ECO:0000256" key="1">
    <source>
        <dbReference type="ARBA" id="ARBA00022898"/>
    </source>
</evidence>
<dbReference type="CDD" id="cd00609">
    <property type="entry name" value="AAT_like"/>
    <property type="match status" value="1"/>
</dbReference>
<dbReference type="InterPro" id="IPR004839">
    <property type="entry name" value="Aminotransferase_I/II_large"/>
</dbReference>
<dbReference type="PRINTS" id="PR00753">
    <property type="entry name" value="ACCSYNTHASE"/>
</dbReference>
<name>A0A2P2I1Q6_9CRUS</name>
<dbReference type="EMBL" id="IACF01002315">
    <property type="protein sequence ID" value="LAB67974.1"/>
    <property type="molecule type" value="mRNA"/>
</dbReference>
<evidence type="ECO:0000259" key="2">
    <source>
        <dbReference type="Pfam" id="PF00155"/>
    </source>
</evidence>
<keyword evidence="1" id="KW-0663">Pyridoxal phosphate</keyword>
<dbReference type="InterPro" id="IPR015422">
    <property type="entry name" value="PyrdxlP-dep_Trfase_small"/>
</dbReference>
<evidence type="ECO:0000313" key="3">
    <source>
        <dbReference type="EMBL" id="LAB67974.1"/>
    </source>
</evidence>